<comment type="caution">
    <text evidence="1">The sequence shown here is derived from an EMBL/GenBank/DDBJ whole genome shotgun (WGS) entry which is preliminary data.</text>
</comment>
<dbReference type="RefSeq" id="WP_373949369.1">
    <property type="nucleotide sequence ID" value="NZ_JBHDLN010000003.1"/>
</dbReference>
<dbReference type="Proteomes" id="UP001575622">
    <property type="component" value="Unassembled WGS sequence"/>
</dbReference>
<gene>
    <name evidence="1" type="ORF">ACEU3E_06230</name>
</gene>
<evidence type="ECO:0000313" key="2">
    <source>
        <dbReference type="Proteomes" id="UP001575622"/>
    </source>
</evidence>
<protein>
    <submittedName>
        <fullName evidence="1">Uncharacterized protein</fullName>
    </submittedName>
</protein>
<organism evidence="1 2">
    <name type="scientific">Paenibacillus oleatilyticus</name>
    <dbReference type="NCBI Taxonomy" id="2594886"/>
    <lineage>
        <taxon>Bacteria</taxon>
        <taxon>Bacillati</taxon>
        <taxon>Bacillota</taxon>
        <taxon>Bacilli</taxon>
        <taxon>Bacillales</taxon>
        <taxon>Paenibacillaceae</taxon>
        <taxon>Paenibacillus</taxon>
    </lineage>
</organism>
<sequence length="156" mass="17812">MSFSFQGQGLKKVFAILLSAVCFTGLGTREALAWPYQTYWDCSDKLYNCQAADLVPDLAQYAHTVDLMVPEGKVISYHYKDTRAEEDFDHSYTEIILSYLNDKGQEEQLASFKVYRGHEGGGELIAPKSDWYQLTMQCYNRAWDECSGSGYLRTLK</sequence>
<name>A0ABV4UVA2_9BACL</name>
<dbReference type="EMBL" id="JBHDLN010000003">
    <property type="protein sequence ID" value="MFB0841757.1"/>
    <property type="molecule type" value="Genomic_DNA"/>
</dbReference>
<accession>A0ABV4UVA2</accession>
<reference evidence="1 2" key="1">
    <citation type="submission" date="2024-09" db="EMBL/GenBank/DDBJ databases">
        <authorList>
            <person name="Makale K.P.P."/>
            <person name="Makhzoum A."/>
            <person name="Rantong G."/>
            <person name="Rahube T.O."/>
        </authorList>
    </citation>
    <scope>NUCLEOTIDE SEQUENCE [LARGE SCALE GENOMIC DNA]</scope>
    <source>
        <strain evidence="1 2">KM_D13</strain>
    </source>
</reference>
<proteinExistence type="predicted"/>
<keyword evidence="2" id="KW-1185">Reference proteome</keyword>
<evidence type="ECO:0000313" key="1">
    <source>
        <dbReference type="EMBL" id="MFB0841757.1"/>
    </source>
</evidence>